<accession>A0A9P0CAG2</accession>
<sequence length="346" mass="39153">MVSGKAEPCSKSWKRGGFTLVVLLICITSTCVGFFIHQNIPTAEPTLRFVSIIYRHGDTAPQESYPLDPYKGESFWPEGLGVLLKKGKVGMYKLGGFLRRRYDGFLSAKYSPTETYALSSDFDRCLMSASLVLAGLYPPVGVQLWNTALKWQPIPVHTAPLSCDDILAVRKPCPLLSKVETEWKAIAKQKLDENHEFVSNISKNTGQEIESIYDIYHIYDNLLVAQEQGLSLPKWAQGDSWDKLQSLAKIDNLRLFAPPEMIKLKSGVLINEILSNMLRKADKQRNSQSRLSLYSARDLALVYLWRGLKIKPEITERPSYGAALIIELHEISDKYRVKVNFNEPLR</sequence>
<evidence type="ECO:0000256" key="5">
    <source>
        <dbReference type="ARBA" id="ARBA00022801"/>
    </source>
</evidence>
<evidence type="ECO:0000256" key="1">
    <source>
        <dbReference type="ARBA" id="ARBA00000032"/>
    </source>
</evidence>
<keyword evidence="10" id="KW-1185">Reference proteome</keyword>
<comment type="similarity">
    <text evidence="2">Belongs to the histidine acid phosphatase family.</text>
</comment>
<dbReference type="EMBL" id="OU963869">
    <property type="protein sequence ID" value="CAH0777296.1"/>
    <property type="molecule type" value="Genomic_DNA"/>
</dbReference>
<dbReference type="InterPro" id="IPR029033">
    <property type="entry name" value="His_PPase_superfam"/>
</dbReference>
<keyword evidence="7" id="KW-0325">Glycoprotein</keyword>
<evidence type="ECO:0000313" key="10">
    <source>
        <dbReference type="Proteomes" id="UP001152759"/>
    </source>
</evidence>
<evidence type="ECO:0000256" key="7">
    <source>
        <dbReference type="ARBA" id="ARBA00023180"/>
    </source>
</evidence>
<dbReference type="Gene3D" id="3.40.50.1240">
    <property type="entry name" value="Phosphoglycerate mutase-like"/>
    <property type="match status" value="1"/>
</dbReference>
<proteinExistence type="inferred from homology"/>
<keyword evidence="8" id="KW-0472">Membrane</keyword>
<comment type="catalytic activity">
    <reaction evidence="1">
        <text>a phosphate monoester + H2O = an alcohol + phosphate</text>
        <dbReference type="Rhea" id="RHEA:15017"/>
        <dbReference type="ChEBI" id="CHEBI:15377"/>
        <dbReference type="ChEBI" id="CHEBI:30879"/>
        <dbReference type="ChEBI" id="CHEBI:43474"/>
        <dbReference type="ChEBI" id="CHEBI:67140"/>
        <dbReference type="EC" id="3.1.3.2"/>
    </reaction>
</comment>
<evidence type="ECO:0000256" key="8">
    <source>
        <dbReference type="SAM" id="Phobius"/>
    </source>
</evidence>
<feature type="transmembrane region" description="Helical" evidence="8">
    <location>
        <begin position="16"/>
        <end position="36"/>
    </location>
</feature>
<keyword evidence="8" id="KW-1133">Transmembrane helix</keyword>
<dbReference type="PANTHER" id="PTHR11567">
    <property type="entry name" value="ACID PHOSPHATASE-RELATED"/>
    <property type="match status" value="1"/>
</dbReference>
<dbReference type="AlphaFoldDB" id="A0A9P0CAG2"/>
<dbReference type="InterPro" id="IPR000560">
    <property type="entry name" value="His_Pase_clade-2"/>
</dbReference>
<dbReference type="EC" id="3.1.3.2" evidence="3"/>
<name>A0A9P0CAG2_BEMTA</name>
<protein>
    <recommendedName>
        <fullName evidence="3">acid phosphatase</fullName>
        <ecNumber evidence="3">3.1.3.2</ecNumber>
    </recommendedName>
</protein>
<keyword evidence="4" id="KW-0732">Signal</keyword>
<evidence type="ECO:0000256" key="2">
    <source>
        <dbReference type="ARBA" id="ARBA00005375"/>
    </source>
</evidence>
<gene>
    <name evidence="9" type="ORF">BEMITA_LOCUS13274</name>
</gene>
<organism evidence="9 10">
    <name type="scientific">Bemisia tabaci</name>
    <name type="common">Sweetpotato whitefly</name>
    <name type="synonym">Aleurodes tabaci</name>
    <dbReference type="NCBI Taxonomy" id="7038"/>
    <lineage>
        <taxon>Eukaryota</taxon>
        <taxon>Metazoa</taxon>
        <taxon>Ecdysozoa</taxon>
        <taxon>Arthropoda</taxon>
        <taxon>Hexapoda</taxon>
        <taxon>Insecta</taxon>
        <taxon>Pterygota</taxon>
        <taxon>Neoptera</taxon>
        <taxon>Paraneoptera</taxon>
        <taxon>Hemiptera</taxon>
        <taxon>Sternorrhyncha</taxon>
        <taxon>Aleyrodoidea</taxon>
        <taxon>Aleyrodidae</taxon>
        <taxon>Aleyrodinae</taxon>
        <taxon>Bemisia</taxon>
    </lineage>
</organism>
<keyword evidence="5" id="KW-0378">Hydrolase</keyword>
<dbReference type="PANTHER" id="PTHR11567:SF211">
    <property type="entry name" value="PROSTATIC ACID PHOSPHATASE"/>
    <property type="match status" value="1"/>
</dbReference>
<dbReference type="GO" id="GO:0003993">
    <property type="term" value="F:acid phosphatase activity"/>
    <property type="evidence" value="ECO:0007669"/>
    <property type="project" value="UniProtKB-EC"/>
</dbReference>
<keyword evidence="8" id="KW-0812">Transmembrane</keyword>
<reference evidence="9" key="1">
    <citation type="submission" date="2021-12" db="EMBL/GenBank/DDBJ databases">
        <authorList>
            <person name="King R."/>
        </authorList>
    </citation>
    <scope>NUCLEOTIDE SEQUENCE</scope>
</reference>
<evidence type="ECO:0000256" key="6">
    <source>
        <dbReference type="ARBA" id="ARBA00023157"/>
    </source>
</evidence>
<dbReference type="Proteomes" id="UP001152759">
    <property type="component" value="Chromosome 8"/>
</dbReference>
<evidence type="ECO:0000256" key="3">
    <source>
        <dbReference type="ARBA" id="ARBA00012646"/>
    </source>
</evidence>
<evidence type="ECO:0000256" key="4">
    <source>
        <dbReference type="ARBA" id="ARBA00022729"/>
    </source>
</evidence>
<dbReference type="Pfam" id="PF00328">
    <property type="entry name" value="His_Phos_2"/>
    <property type="match status" value="1"/>
</dbReference>
<keyword evidence="6" id="KW-1015">Disulfide bond</keyword>
<dbReference type="CDD" id="cd07061">
    <property type="entry name" value="HP_HAP_like"/>
    <property type="match status" value="1"/>
</dbReference>
<dbReference type="SUPFAM" id="SSF53254">
    <property type="entry name" value="Phosphoglycerate mutase-like"/>
    <property type="match status" value="1"/>
</dbReference>
<evidence type="ECO:0000313" key="9">
    <source>
        <dbReference type="EMBL" id="CAH0777296.1"/>
    </source>
</evidence>
<dbReference type="InterPro" id="IPR050645">
    <property type="entry name" value="Histidine_acid_phosphatase"/>
</dbReference>